<dbReference type="AlphaFoldDB" id="A0A565BCL9"/>
<comment type="caution">
    <text evidence="4">The sequence shown here is derived from an EMBL/GenBank/DDBJ whole genome shotgun (WGS) entry which is preliminary data.</text>
</comment>
<name>A0A565BCL9_9BRAS</name>
<dbReference type="PANTHER" id="PTHR31623">
    <property type="entry name" value="F21J9.9"/>
    <property type="match status" value="1"/>
</dbReference>
<dbReference type="OrthoDB" id="1065894at2759"/>
<reference evidence="4" key="1">
    <citation type="submission" date="2019-07" db="EMBL/GenBank/DDBJ databases">
        <authorList>
            <person name="Dittberner H."/>
        </authorList>
    </citation>
    <scope>NUCLEOTIDE SEQUENCE [LARGE SCALE GENOMIC DNA]</scope>
</reference>
<evidence type="ECO:0000256" key="3">
    <source>
        <dbReference type="ARBA" id="ARBA00023315"/>
    </source>
</evidence>
<dbReference type="GO" id="GO:0016746">
    <property type="term" value="F:acyltransferase activity"/>
    <property type="evidence" value="ECO:0007669"/>
    <property type="project" value="UniProtKB-KW"/>
</dbReference>
<keyword evidence="2" id="KW-0808">Transferase</keyword>
<keyword evidence="3" id="KW-0012">Acyltransferase</keyword>
<accession>A0A565BCL9</accession>
<dbReference type="Pfam" id="PF02458">
    <property type="entry name" value="Transferase"/>
    <property type="match status" value="1"/>
</dbReference>
<organism evidence="4 5">
    <name type="scientific">Arabis nemorensis</name>
    <dbReference type="NCBI Taxonomy" id="586526"/>
    <lineage>
        <taxon>Eukaryota</taxon>
        <taxon>Viridiplantae</taxon>
        <taxon>Streptophyta</taxon>
        <taxon>Embryophyta</taxon>
        <taxon>Tracheophyta</taxon>
        <taxon>Spermatophyta</taxon>
        <taxon>Magnoliopsida</taxon>
        <taxon>eudicotyledons</taxon>
        <taxon>Gunneridae</taxon>
        <taxon>Pentapetalae</taxon>
        <taxon>rosids</taxon>
        <taxon>malvids</taxon>
        <taxon>Brassicales</taxon>
        <taxon>Brassicaceae</taxon>
        <taxon>Arabideae</taxon>
        <taxon>Arabis</taxon>
    </lineage>
</organism>
<dbReference type="InterPro" id="IPR023213">
    <property type="entry name" value="CAT-like_dom_sf"/>
</dbReference>
<dbReference type="EMBL" id="CABITT030000003">
    <property type="protein sequence ID" value="VVA98935.1"/>
    <property type="molecule type" value="Genomic_DNA"/>
</dbReference>
<evidence type="ECO:0000313" key="5">
    <source>
        <dbReference type="Proteomes" id="UP000489600"/>
    </source>
</evidence>
<gene>
    <name evidence="4" type="ORF">ANE_LOCUS9380</name>
</gene>
<comment type="similarity">
    <text evidence="1">Belongs to the plant acyltransferase family.</text>
</comment>
<dbReference type="PANTHER" id="PTHR31623:SF119">
    <property type="entry name" value="BAHD ACYLTRANSFERASE BIA1"/>
    <property type="match status" value="1"/>
</dbReference>
<evidence type="ECO:0000313" key="4">
    <source>
        <dbReference type="EMBL" id="VVA98935.1"/>
    </source>
</evidence>
<keyword evidence="5" id="KW-1185">Reference proteome</keyword>
<proteinExistence type="inferred from homology"/>
<sequence>MEQVKLEVVRREVIKPASPSPHDRLQLSIFDLISPAVYVPVIFFYKAEDVTESPEIISGKLKSSLSETLSRFYPIAGRIEGVSISCNDEGAVFTEARTDILLSDFLRNINVDSLDRFSPITLGDSPTVWPLLSVMVTFFGSGSGVAVTVAVSHRLCDAASLLTFVTDWATTTAKGKLNNNIHFAETTIYPPPHANLQSPSTDSTIKCVTNRFVFESSKIAELKRQAASKAVPLPTRVEAMSALVWRIAKNASRSNFSVPRPTLMSQIMDLGFRLHGTRSATYKHHCSSRQATPWKSTIPWLHTGRPKKESTR</sequence>
<dbReference type="Gene3D" id="3.30.559.10">
    <property type="entry name" value="Chloramphenicol acetyltransferase-like domain"/>
    <property type="match status" value="2"/>
</dbReference>
<evidence type="ECO:0000256" key="1">
    <source>
        <dbReference type="ARBA" id="ARBA00009861"/>
    </source>
</evidence>
<protein>
    <submittedName>
        <fullName evidence="4">Uncharacterized protein</fullName>
    </submittedName>
</protein>
<dbReference type="Proteomes" id="UP000489600">
    <property type="component" value="Unassembled WGS sequence"/>
</dbReference>
<evidence type="ECO:0000256" key="2">
    <source>
        <dbReference type="ARBA" id="ARBA00022679"/>
    </source>
</evidence>